<dbReference type="RefSeq" id="WP_116538131.1">
    <property type="nucleotide sequence ID" value="NZ_QDFT01000032.1"/>
</dbReference>
<protein>
    <recommendedName>
        <fullName evidence="1">PIN like domain-containing protein</fullName>
    </recommendedName>
</protein>
<dbReference type="InterPro" id="IPR041578">
    <property type="entry name" value="PIN_8"/>
</dbReference>
<comment type="caution">
    <text evidence="2">The sequence shown here is derived from an EMBL/GenBank/DDBJ whole genome shotgun (WGS) entry which is preliminary data.</text>
</comment>
<dbReference type="AlphaFoldDB" id="A0A2T7WCJ1"/>
<dbReference type="EMBL" id="QDFT01000032">
    <property type="protein sequence ID" value="PVE67920.1"/>
    <property type="molecule type" value="Genomic_DNA"/>
</dbReference>
<gene>
    <name evidence="2" type="ORF">DC432_12230</name>
</gene>
<proteinExistence type="predicted"/>
<dbReference type="Pfam" id="PF18476">
    <property type="entry name" value="PIN_8"/>
    <property type="match status" value="1"/>
</dbReference>
<sequence>MRNEFPGYYSLNDAQFDALWADGLIVFDSSALLNMYRYSVSTASQYLTALKEKADQLWIPRQVGIEYHRNRDSVIQAQHGALDRIAKEAEDAHTKLESTITSFKRHPSLDTSELTVALRKSRKILRKALKAARVRHEDLVRSSNSNDTASEAISDLYEGRIGRAWSEDELTALYKEGGERYEKKQPPGFRDAAKSEPEKYGDLVLWRQLLEHAEAERKPAIFVTDDQKDDWWLTVNGDIKGAHPDLVAEFQARSGQPIAFLTSERFLKIALDKGAKVSEDAVEEVKTRSRPTAVTMARIVEEAAPELTPALRQRLREIAQTYTSSPEYMRSMSSVAETASRLAHQSGGLSSEQLGRLFTGVSSAEQLARFQVQTDDMTSRYAKLLAASDAAKRNTSFVDWYVNQQAEDRDLAQVFHEGVLRGRGEVDATASAHQAEDEADD</sequence>
<evidence type="ECO:0000259" key="1">
    <source>
        <dbReference type="Pfam" id="PF18476"/>
    </source>
</evidence>
<organism evidence="2 3">
    <name type="scientific">Microbacterium testaceum</name>
    <name type="common">Aureobacterium testaceum</name>
    <name type="synonym">Brevibacterium testaceum</name>
    <dbReference type="NCBI Taxonomy" id="2033"/>
    <lineage>
        <taxon>Bacteria</taxon>
        <taxon>Bacillati</taxon>
        <taxon>Actinomycetota</taxon>
        <taxon>Actinomycetes</taxon>
        <taxon>Micrococcales</taxon>
        <taxon>Microbacteriaceae</taxon>
        <taxon>Microbacterium</taxon>
    </lineage>
</organism>
<name>A0A2T7WCJ1_MICTE</name>
<accession>A0A2T7WCJ1</accession>
<evidence type="ECO:0000313" key="3">
    <source>
        <dbReference type="Proteomes" id="UP000244649"/>
    </source>
</evidence>
<feature type="domain" description="PIN like" evidence="1">
    <location>
        <begin position="24"/>
        <end position="242"/>
    </location>
</feature>
<evidence type="ECO:0000313" key="2">
    <source>
        <dbReference type="EMBL" id="PVE67920.1"/>
    </source>
</evidence>
<reference evidence="2 3" key="1">
    <citation type="submission" date="2018-04" db="EMBL/GenBank/DDBJ databases">
        <authorList>
            <person name="Go L.Y."/>
            <person name="Mitchell J.A."/>
        </authorList>
    </citation>
    <scope>NUCLEOTIDE SEQUENCE [LARGE SCALE GENOMIC DNA]</scope>
    <source>
        <strain evidence="2 3">TPD7010</strain>
    </source>
</reference>
<dbReference type="Proteomes" id="UP000244649">
    <property type="component" value="Unassembled WGS sequence"/>
</dbReference>